<evidence type="ECO:0000313" key="2">
    <source>
        <dbReference type="Proteomes" id="UP000248987"/>
    </source>
</evidence>
<sequence>MPLQSGLWRSCNPKVPFISRSVGVQKMKNYKVVENRITFATFYPTRDALSYDITIHTSTGNLGNGQFNSNYKGFSTRGMTKNGILD</sequence>
<dbReference type="EMBL" id="QLLQ01000002">
    <property type="protein sequence ID" value="RAJ26431.1"/>
    <property type="molecule type" value="Genomic_DNA"/>
</dbReference>
<organism evidence="1 2">
    <name type="scientific">Gelidibacter algens</name>
    <dbReference type="NCBI Taxonomy" id="49280"/>
    <lineage>
        <taxon>Bacteria</taxon>
        <taxon>Pseudomonadati</taxon>
        <taxon>Bacteroidota</taxon>
        <taxon>Flavobacteriia</taxon>
        <taxon>Flavobacteriales</taxon>
        <taxon>Flavobacteriaceae</taxon>
        <taxon>Gelidibacter</taxon>
    </lineage>
</organism>
<proteinExistence type="predicted"/>
<keyword evidence="2" id="KW-1185">Reference proteome</keyword>
<name>A0A327SBW8_9FLAO</name>
<evidence type="ECO:0000313" key="1">
    <source>
        <dbReference type="EMBL" id="RAJ26431.1"/>
    </source>
</evidence>
<comment type="caution">
    <text evidence="1">The sequence shown here is derived from an EMBL/GenBank/DDBJ whole genome shotgun (WGS) entry which is preliminary data.</text>
</comment>
<accession>A0A327SBW8</accession>
<protein>
    <submittedName>
        <fullName evidence="1">Uncharacterized protein</fullName>
    </submittedName>
</protein>
<dbReference type="AlphaFoldDB" id="A0A327SBW8"/>
<dbReference type="Proteomes" id="UP000248987">
    <property type="component" value="Unassembled WGS sequence"/>
</dbReference>
<gene>
    <name evidence="1" type="ORF">LX77_00680</name>
</gene>
<reference evidence="1 2" key="1">
    <citation type="submission" date="2018-06" db="EMBL/GenBank/DDBJ databases">
        <title>Genomic Encyclopedia of Archaeal and Bacterial Type Strains, Phase II (KMG-II): from individual species to whole genera.</title>
        <authorList>
            <person name="Goeker M."/>
        </authorList>
    </citation>
    <scope>NUCLEOTIDE SEQUENCE [LARGE SCALE GENOMIC DNA]</scope>
    <source>
        <strain evidence="1 2">DSM 12408</strain>
    </source>
</reference>